<dbReference type="InterPro" id="IPR017850">
    <property type="entry name" value="Alkaline_phosphatase_core_sf"/>
</dbReference>
<evidence type="ECO:0000259" key="5">
    <source>
        <dbReference type="Pfam" id="PF00884"/>
    </source>
</evidence>
<organism evidence="6 7">
    <name type="scientific">Cyclobacterium qasimii</name>
    <dbReference type="NCBI Taxonomy" id="1350429"/>
    <lineage>
        <taxon>Bacteria</taxon>
        <taxon>Pseudomonadati</taxon>
        <taxon>Bacteroidota</taxon>
        <taxon>Cytophagia</taxon>
        <taxon>Cytophagales</taxon>
        <taxon>Cyclobacteriaceae</taxon>
        <taxon>Cyclobacterium</taxon>
    </lineage>
</organism>
<evidence type="ECO:0000256" key="1">
    <source>
        <dbReference type="ARBA" id="ARBA00008779"/>
    </source>
</evidence>
<dbReference type="CDD" id="cd16027">
    <property type="entry name" value="SGSH"/>
    <property type="match status" value="1"/>
</dbReference>
<dbReference type="PANTHER" id="PTHR42693:SF53">
    <property type="entry name" value="ENDO-4-O-SULFATASE"/>
    <property type="match status" value="1"/>
</dbReference>
<dbReference type="InterPro" id="IPR024607">
    <property type="entry name" value="Sulfatase_CS"/>
</dbReference>
<keyword evidence="7" id="KW-1185">Reference proteome</keyword>
<proteinExistence type="inferred from homology"/>
<comment type="caution">
    <text evidence="6">The sequence shown here is derived from an EMBL/GenBank/DDBJ whole genome shotgun (WGS) entry which is preliminary data.</text>
</comment>
<protein>
    <submittedName>
        <fullName evidence="6">Sulfatase</fullName>
    </submittedName>
</protein>
<evidence type="ECO:0000313" key="7">
    <source>
        <dbReference type="Proteomes" id="UP000321301"/>
    </source>
</evidence>
<evidence type="ECO:0000256" key="4">
    <source>
        <dbReference type="ARBA" id="ARBA00022837"/>
    </source>
</evidence>
<dbReference type="GO" id="GO:0004065">
    <property type="term" value="F:arylsulfatase activity"/>
    <property type="evidence" value="ECO:0007669"/>
    <property type="project" value="TreeGrafter"/>
</dbReference>
<dbReference type="GO" id="GO:0046872">
    <property type="term" value="F:metal ion binding"/>
    <property type="evidence" value="ECO:0007669"/>
    <property type="project" value="UniProtKB-KW"/>
</dbReference>
<keyword evidence="2" id="KW-0479">Metal-binding</keyword>
<dbReference type="EMBL" id="BJYV01000012">
    <property type="protein sequence ID" value="GEO22096.1"/>
    <property type="molecule type" value="Genomic_DNA"/>
</dbReference>
<dbReference type="PROSITE" id="PS00523">
    <property type="entry name" value="SULFATASE_1"/>
    <property type="match status" value="1"/>
</dbReference>
<accession>A0A512CD18</accession>
<dbReference type="SUPFAM" id="SSF53649">
    <property type="entry name" value="Alkaline phosphatase-like"/>
    <property type="match status" value="1"/>
</dbReference>
<keyword evidence="3" id="KW-0378">Hydrolase</keyword>
<dbReference type="PROSITE" id="PS51257">
    <property type="entry name" value="PROKAR_LIPOPROTEIN"/>
    <property type="match status" value="1"/>
</dbReference>
<name>A0A512CD18_9BACT</name>
<dbReference type="Pfam" id="PF00884">
    <property type="entry name" value="Sulfatase"/>
    <property type="match status" value="1"/>
</dbReference>
<dbReference type="InterPro" id="IPR000917">
    <property type="entry name" value="Sulfatase_N"/>
</dbReference>
<dbReference type="Proteomes" id="UP000321301">
    <property type="component" value="Unassembled WGS sequence"/>
</dbReference>
<dbReference type="InterPro" id="IPR050738">
    <property type="entry name" value="Sulfatase"/>
</dbReference>
<dbReference type="AlphaFoldDB" id="A0A512CD18"/>
<evidence type="ECO:0000256" key="3">
    <source>
        <dbReference type="ARBA" id="ARBA00022801"/>
    </source>
</evidence>
<dbReference type="Gene3D" id="3.40.720.10">
    <property type="entry name" value="Alkaline Phosphatase, subunit A"/>
    <property type="match status" value="1"/>
</dbReference>
<comment type="similarity">
    <text evidence="1">Belongs to the sulfatase family.</text>
</comment>
<reference evidence="6 7" key="1">
    <citation type="submission" date="2019-07" db="EMBL/GenBank/DDBJ databases">
        <title>Whole genome shotgun sequence of Cyclobacterium qasimii NBRC 106168.</title>
        <authorList>
            <person name="Hosoyama A."/>
            <person name="Uohara A."/>
            <person name="Ohji S."/>
            <person name="Ichikawa N."/>
        </authorList>
    </citation>
    <scope>NUCLEOTIDE SEQUENCE [LARGE SCALE GENOMIC DNA]</scope>
    <source>
        <strain evidence="6 7">NBRC 106168</strain>
    </source>
</reference>
<evidence type="ECO:0000256" key="2">
    <source>
        <dbReference type="ARBA" id="ARBA00022723"/>
    </source>
</evidence>
<evidence type="ECO:0000313" key="6">
    <source>
        <dbReference type="EMBL" id="GEO22096.1"/>
    </source>
</evidence>
<keyword evidence="4" id="KW-0106">Calcium</keyword>
<dbReference type="RefSeq" id="WP_020891865.1">
    <property type="nucleotide sequence ID" value="NZ_BJYV01000012.1"/>
</dbReference>
<gene>
    <name evidence="6" type="ORF">CQA01_26300</name>
</gene>
<feature type="domain" description="Sulfatase N-terminal" evidence="5">
    <location>
        <begin position="37"/>
        <end position="318"/>
    </location>
</feature>
<sequence>MKELLGNRFKLILSGLLLLVLMASCESGLKSSGETKPNIILIVSEDHGQDLGAYGNSIVTTPNIDALAENGVLFENAYTTYSVCSPSRGSILTGLYPHQNGQIGLATHDFEMYKAFDNIPFYLKEEGYSTGCLGKLHVNPESAFPFDFHEIESSNFAKEKMGDYAVKASEFIRAAGEQPFFLMVNFPDAHFPLLRKVEGLPTIEVTGDNVSSTLPFVGANTERLREQTADYYSQINRLDESIGMLLDSLKATGKAENTLIIFLSDHGAQFSRGKTTNYEAGLKIPLIVNWPGKLTGGQVMHDELVSVIDIFPTIVDAVSDQKQSGLPGKSLLAVGKGKDSGHEYIFAGGMIGTAKYFYPKRSVRGKQYKLIHNLFSGTPDPYFSVYTDHIYPTVLSGTSREEIASLSDELKEVYERWENPPAFEFYDLENDPWEFRNLADDPNYKEEMERLKRVLNNWRIDTRDPFMDSVNVKMIREEVDSINKYYPDHSYQKDSSFHWRYPDYFGRYVLEEN</sequence>
<dbReference type="PANTHER" id="PTHR42693">
    <property type="entry name" value="ARYLSULFATASE FAMILY MEMBER"/>
    <property type="match status" value="1"/>
</dbReference>